<keyword evidence="1" id="KW-0472">Membrane</keyword>
<dbReference type="RefSeq" id="WP_250024595.1">
    <property type="nucleotide sequence ID" value="NZ_CP097330.1"/>
</dbReference>
<reference evidence="2" key="1">
    <citation type="journal article" date="2022" name="Microbiol. Resour. Announc.">
        <title>Genome Sequence of Cupriavidus campinensis Strain G5, a Member of a Bacterial Consortium Capable of Polyethylene Degradation.</title>
        <authorList>
            <person name="Schneider B."/>
            <person name="Pfeiffer F."/>
            <person name="Dyall-Smith M."/>
            <person name="Kunte H.J."/>
        </authorList>
    </citation>
    <scope>NUCLEOTIDE SEQUENCE</scope>
    <source>
        <strain evidence="2">G5</strain>
    </source>
</reference>
<dbReference type="Proteomes" id="UP001056132">
    <property type="component" value="Chromosome 1"/>
</dbReference>
<keyword evidence="1" id="KW-0812">Transmembrane</keyword>
<evidence type="ECO:0000313" key="3">
    <source>
        <dbReference type="EMBL" id="URF05505.1"/>
    </source>
</evidence>
<dbReference type="EMBL" id="CP097330">
    <property type="protein sequence ID" value="URF05505.1"/>
    <property type="molecule type" value="Genomic_DNA"/>
</dbReference>
<sequence>MIPLVAARAAVAAVPWRAIGAALLAGGIFAAGWAANGWRKDAEIDRMKTASAQADLASANQALGDLRVAGATIREKADEFAGIQTTLGAKLDAIRKDLKNAPKLPADCRPDAGRVRLMSDAVDAAKQAAAAR</sequence>
<proteinExistence type="predicted"/>
<dbReference type="AlphaFoldDB" id="A0AAE9L0V4"/>
<feature type="transmembrane region" description="Helical" evidence="1">
    <location>
        <begin position="18"/>
        <end position="38"/>
    </location>
</feature>
<protein>
    <recommendedName>
        <fullName evidence="5">DUF2570 domain-containing protein</fullName>
    </recommendedName>
</protein>
<accession>A0AAE9L0V4</accession>
<evidence type="ECO:0000313" key="4">
    <source>
        <dbReference type="Proteomes" id="UP001056132"/>
    </source>
</evidence>
<evidence type="ECO:0008006" key="5">
    <source>
        <dbReference type="Google" id="ProtNLM"/>
    </source>
</evidence>
<name>A0AAE9L0V4_9BURK</name>
<dbReference type="KEGG" id="ccam:M5D45_06780"/>
<dbReference type="KEGG" id="ccam:M5D45_10330"/>
<evidence type="ECO:0000313" key="2">
    <source>
        <dbReference type="EMBL" id="URF02951.1"/>
    </source>
</evidence>
<keyword evidence="1" id="KW-1133">Transmembrane helix</keyword>
<reference evidence="2" key="2">
    <citation type="submission" date="2022-05" db="EMBL/GenBank/DDBJ databases">
        <authorList>
            <person name="Kunte H.-J."/>
        </authorList>
    </citation>
    <scope>NUCLEOTIDE SEQUENCE</scope>
    <source>
        <strain evidence="2">G5</strain>
    </source>
</reference>
<evidence type="ECO:0000256" key="1">
    <source>
        <dbReference type="SAM" id="Phobius"/>
    </source>
</evidence>
<dbReference type="EMBL" id="CP097330">
    <property type="protein sequence ID" value="URF02951.1"/>
    <property type="molecule type" value="Genomic_DNA"/>
</dbReference>
<organism evidence="2 4">
    <name type="scientific">Cupriavidus campinensis</name>
    <dbReference type="NCBI Taxonomy" id="151783"/>
    <lineage>
        <taxon>Bacteria</taxon>
        <taxon>Pseudomonadati</taxon>
        <taxon>Pseudomonadota</taxon>
        <taxon>Betaproteobacteria</taxon>
        <taxon>Burkholderiales</taxon>
        <taxon>Burkholderiaceae</taxon>
        <taxon>Cupriavidus</taxon>
    </lineage>
</organism>
<gene>
    <name evidence="3" type="ORF">M5D45_06780</name>
    <name evidence="2" type="ORF">M5D45_10330</name>
</gene>